<dbReference type="AlphaFoldDB" id="J7IWN0"/>
<name>J7IWN0_DESMD</name>
<reference evidence="3" key="2">
    <citation type="submission" date="2012-08" db="EMBL/GenBank/DDBJ databases">
        <title>Finished genome of Desulfosporosinus meridiei DSM 13257.</title>
        <authorList>
            <person name="Huntemann M."/>
            <person name="Wei C.-L."/>
            <person name="Han J."/>
            <person name="Detter J.C."/>
            <person name="Han C."/>
            <person name="Davenport K."/>
            <person name="Daligault H."/>
            <person name="Erkkila T."/>
            <person name="Gu W."/>
            <person name="Munk A.C.C."/>
            <person name="Teshima H."/>
            <person name="Xu Y."/>
            <person name="Chain P."/>
            <person name="Tapia R."/>
            <person name="Chen A."/>
            <person name="Krypides N."/>
            <person name="Mavromatis K."/>
            <person name="Markowitz V."/>
            <person name="Szeto E."/>
            <person name="Ivanova N."/>
            <person name="Mikhailova N."/>
            <person name="Ovchinnikova G."/>
            <person name="Pagani I."/>
            <person name="Pati A."/>
            <person name="Goodwin L."/>
            <person name="Peters L."/>
            <person name="Pitluck S."/>
            <person name="Woyke T."/>
            <person name="Pester M."/>
            <person name="Spring S."/>
            <person name="Ollivier B."/>
            <person name="Rattei T."/>
            <person name="Klenk H.-P."/>
            <person name="Wagner M."/>
            <person name="Loy A."/>
        </authorList>
    </citation>
    <scope>NUCLEOTIDE SEQUENCE [LARGE SCALE GENOMIC DNA]</scope>
    <source>
        <strain evidence="3">ATCC BAA-275 / DSM 13257 / NCIMB 13706 / S10</strain>
    </source>
</reference>
<accession>J7IWN0</accession>
<feature type="domain" description="GmrSD restriction endonucleases N-terminal" evidence="1">
    <location>
        <begin position="18"/>
        <end position="168"/>
    </location>
</feature>
<keyword evidence="3" id="KW-1185">Reference proteome</keyword>
<dbReference type="KEGG" id="dmi:Desmer_4431"/>
<dbReference type="HOGENOM" id="CLU_038557_0_0_9"/>
<sequence length="350" mass="41292">MRIIEKMQTEIKTSKWLIDARKNGTLVIDNSFQRNYVWSKRDQVKLVETILLGYSIPEIYLYNVSVDPNSGVMITSIIDGQQRIGSISDYINNEFALSSQYLSDSNASFSNKYFNELSVDEKKIIWSYPFTSRVINTEIDREHIVELFLRLNATDKTLNPQELRNAEFNGEFIKQAERIADLEFWKCIFTPSKTRRMLDIEFISQILVYFRFGIENELSQEAINQAYDMFNEKYDKKDEDYVRFTKIISALQDFVDTPVIDKFMKRVTHLYTLIIVLDYFLGKIPEYVKDESFKVRLQIFADAVINNNDSYIEESELGKINEYRQLSLEGTKRKDNRIKRVNLLKKFLTN</sequence>
<gene>
    <name evidence="2" type="ordered locus">Desmer_4431</name>
</gene>
<dbReference type="Proteomes" id="UP000005262">
    <property type="component" value="Chromosome"/>
</dbReference>
<protein>
    <recommendedName>
        <fullName evidence="1">GmrSD restriction endonucleases N-terminal domain-containing protein</fullName>
    </recommendedName>
</protein>
<dbReference type="InterPro" id="IPR004919">
    <property type="entry name" value="GmrSD_N"/>
</dbReference>
<dbReference type="OrthoDB" id="9770340at2"/>
<reference evidence="2 3" key="1">
    <citation type="journal article" date="2012" name="J. Bacteriol.">
        <title>Complete genome sequences of Desulfosporosinus orientis DSM765T, Desulfosporosinus youngiae DSM17734T, Desulfosporosinus meridiei DSM13257T, and Desulfosporosinus acidiphilus DSM22704T.</title>
        <authorList>
            <person name="Pester M."/>
            <person name="Brambilla E."/>
            <person name="Alazard D."/>
            <person name="Rattei T."/>
            <person name="Weinmaier T."/>
            <person name="Han J."/>
            <person name="Lucas S."/>
            <person name="Lapidus A."/>
            <person name="Cheng J.F."/>
            <person name="Goodwin L."/>
            <person name="Pitluck S."/>
            <person name="Peters L."/>
            <person name="Ovchinnikova G."/>
            <person name="Teshima H."/>
            <person name="Detter J.C."/>
            <person name="Han C.S."/>
            <person name="Tapia R."/>
            <person name="Land M.L."/>
            <person name="Hauser L."/>
            <person name="Kyrpides N.C."/>
            <person name="Ivanova N.N."/>
            <person name="Pagani I."/>
            <person name="Huntmann M."/>
            <person name="Wei C.L."/>
            <person name="Davenport K.W."/>
            <person name="Daligault H."/>
            <person name="Chain P.S."/>
            <person name="Chen A."/>
            <person name="Mavromatis K."/>
            <person name="Markowitz V."/>
            <person name="Szeto E."/>
            <person name="Mikhailova N."/>
            <person name="Pati A."/>
            <person name="Wagner M."/>
            <person name="Woyke T."/>
            <person name="Ollivier B."/>
            <person name="Klenk H.P."/>
            <person name="Spring S."/>
            <person name="Loy A."/>
        </authorList>
    </citation>
    <scope>NUCLEOTIDE SEQUENCE [LARGE SCALE GENOMIC DNA]</scope>
    <source>
        <strain evidence="3">ATCC BAA-275 / DSM 13257 / NCIMB 13706 / S10</strain>
    </source>
</reference>
<dbReference type="EMBL" id="CP003629">
    <property type="protein sequence ID" value="AFQ46237.1"/>
    <property type="molecule type" value="Genomic_DNA"/>
</dbReference>
<dbReference type="STRING" id="768704.Desmer_4431"/>
<evidence type="ECO:0000313" key="3">
    <source>
        <dbReference type="Proteomes" id="UP000005262"/>
    </source>
</evidence>
<dbReference type="RefSeq" id="WP_014905143.1">
    <property type="nucleotide sequence ID" value="NC_018515.1"/>
</dbReference>
<dbReference type="eggNOG" id="COG1479">
    <property type="taxonomic scope" value="Bacteria"/>
</dbReference>
<dbReference type="PANTHER" id="PTHR39639:SF1">
    <property type="entry name" value="DUF262 DOMAIN-CONTAINING PROTEIN"/>
    <property type="match status" value="1"/>
</dbReference>
<proteinExistence type="predicted"/>
<dbReference type="Pfam" id="PF03235">
    <property type="entry name" value="GmrSD_N"/>
    <property type="match status" value="1"/>
</dbReference>
<evidence type="ECO:0000313" key="2">
    <source>
        <dbReference type="EMBL" id="AFQ46237.1"/>
    </source>
</evidence>
<evidence type="ECO:0000259" key="1">
    <source>
        <dbReference type="Pfam" id="PF03235"/>
    </source>
</evidence>
<dbReference type="PANTHER" id="PTHR39639">
    <property type="entry name" value="CHROMOSOME 16, WHOLE GENOME SHOTGUN SEQUENCE"/>
    <property type="match status" value="1"/>
</dbReference>
<organism evidence="2 3">
    <name type="scientific">Desulfosporosinus meridiei (strain ATCC BAA-275 / DSM 13257 / KCTC 12902 / NCIMB 13706 / S10)</name>
    <dbReference type="NCBI Taxonomy" id="768704"/>
    <lineage>
        <taxon>Bacteria</taxon>
        <taxon>Bacillati</taxon>
        <taxon>Bacillota</taxon>
        <taxon>Clostridia</taxon>
        <taxon>Eubacteriales</taxon>
        <taxon>Desulfitobacteriaceae</taxon>
        <taxon>Desulfosporosinus</taxon>
    </lineage>
</organism>